<accession>A0A817PFV1</accession>
<evidence type="ECO:0000256" key="11">
    <source>
        <dbReference type="ARBA" id="ARBA00022989"/>
    </source>
</evidence>
<evidence type="ECO:0000256" key="13">
    <source>
        <dbReference type="ARBA" id="ARBA00023170"/>
    </source>
</evidence>
<keyword evidence="8" id="KW-0547">Nucleotide-binding</keyword>
<evidence type="ECO:0000256" key="14">
    <source>
        <dbReference type="SAM" id="Phobius"/>
    </source>
</evidence>
<comment type="subcellular location">
    <subcellularLocation>
        <location evidence="1">Membrane</location>
        <topology evidence="1">Single-pass type I membrane protein</topology>
    </subcellularLocation>
</comment>
<evidence type="ECO:0000313" key="17">
    <source>
        <dbReference type="EMBL" id="CAF3159261.1"/>
    </source>
</evidence>
<evidence type="ECO:0000256" key="15">
    <source>
        <dbReference type="SAM" id="SignalP"/>
    </source>
</evidence>
<feature type="transmembrane region" description="Helical" evidence="14">
    <location>
        <begin position="144"/>
        <end position="166"/>
    </location>
</feature>
<keyword evidence="10" id="KW-0067">ATP-binding</keyword>
<sequence length="509" mass="59414">MIMIYQLISITLFVNVALSLRCKTAWPSNCLHNSTCKYDTKECPLSEISSNIRGGVYCLTIVNNDPNELIIGKMDCMYDQETSKTCKNQSQCIMNYTNKDKKFFHCCCDKDDCNQNFVINPTDEPPRKLDDPTNRCKDFLCKRITIILICLIFGFILILILICCIYRKKLMKSGKKINNLFGKEKQEITRLLEETEDTIGKIDFNDLKIETLLKKGKFSFIHKGMFNGQEVSIKQISNTDDINHSKQLFEHEKQIYSLKLMQHENILKYYGYSINNNDNYYIITELSQHGSLRDVLRSRLLKDENELLLICKQISNGLEYLHKDKENENIRPRIAHRDFKSDNILYLNENKLVICDFAMSIKLDQNPICPNEQQQIGTPRYMSPELLVGTIGCETDALLKCDVYALGIVFWEILSRYPYDKKDHDQKYELPFEKQLTARNLNSSNPQINEMLQIINLEKPLNRPLIELYWKNTNKKSFNEILSTMEQCWDQTPEGRITAALVALRMRQL</sequence>
<keyword evidence="5" id="KW-0808">Transferase</keyword>
<dbReference type="SUPFAM" id="SSF56112">
    <property type="entry name" value="Protein kinase-like (PK-like)"/>
    <property type="match status" value="1"/>
</dbReference>
<dbReference type="Pfam" id="PF00069">
    <property type="entry name" value="Pkinase"/>
    <property type="match status" value="1"/>
</dbReference>
<dbReference type="Gene3D" id="1.10.510.10">
    <property type="entry name" value="Transferase(Phosphotransferase) domain 1"/>
    <property type="match status" value="1"/>
</dbReference>
<dbReference type="PANTHER" id="PTHR23255:SF72">
    <property type="entry name" value="RECEPTOR PROTEIN SERINE_THREONINE KINASE"/>
    <property type="match status" value="1"/>
</dbReference>
<dbReference type="PANTHER" id="PTHR23255">
    <property type="entry name" value="TRANSFORMING GROWTH FACTOR-BETA RECEPTOR TYPE I AND II"/>
    <property type="match status" value="1"/>
</dbReference>
<evidence type="ECO:0000313" key="18">
    <source>
        <dbReference type="Proteomes" id="UP000663825"/>
    </source>
</evidence>
<evidence type="ECO:0000256" key="8">
    <source>
        <dbReference type="ARBA" id="ARBA00022741"/>
    </source>
</evidence>
<keyword evidence="11 14" id="KW-1133">Transmembrane helix</keyword>
<name>A0A817PFV1_9BILA</name>
<dbReference type="InterPro" id="IPR000333">
    <property type="entry name" value="TGFB_receptor"/>
</dbReference>
<dbReference type="SUPFAM" id="SSF57302">
    <property type="entry name" value="Snake toxin-like"/>
    <property type="match status" value="1"/>
</dbReference>
<dbReference type="InterPro" id="IPR011009">
    <property type="entry name" value="Kinase-like_dom_sf"/>
</dbReference>
<dbReference type="PROSITE" id="PS50011">
    <property type="entry name" value="PROTEIN_KINASE_DOM"/>
    <property type="match status" value="1"/>
</dbReference>
<dbReference type="Gene3D" id="3.30.200.20">
    <property type="entry name" value="Phosphorylase Kinase, domain 1"/>
    <property type="match status" value="1"/>
</dbReference>
<organism evidence="17 18">
    <name type="scientific">Rotaria socialis</name>
    <dbReference type="NCBI Taxonomy" id="392032"/>
    <lineage>
        <taxon>Eukaryota</taxon>
        <taxon>Metazoa</taxon>
        <taxon>Spiralia</taxon>
        <taxon>Gnathifera</taxon>
        <taxon>Rotifera</taxon>
        <taxon>Eurotatoria</taxon>
        <taxon>Bdelloidea</taxon>
        <taxon>Philodinida</taxon>
        <taxon>Philodinidae</taxon>
        <taxon>Rotaria</taxon>
    </lineage>
</organism>
<feature type="chain" id="PRO_5032915106" description="receptor protein serine/threonine kinase" evidence="15">
    <location>
        <begin position="20"/>
        <end position="509"/>
    </location>
</feature>
<keyword evidence="6 14" id="KW-0812">Transmembrane</keyword>
<keyword evidence="9" id="KW-0418">Kinase</keyword>
<evidence type="ECO:0000259" key="16">
    <source>
        <dbReference type="PROSITE" id="PS50011"/>
    </source>
</evidence>
<dbReference type="EC" id="2.7.11.30" evidence="3"/>
<evidence type="ECO:0000256" key="6">
    <source>
        <dbReference type="ARBA" id="ARBA00022692"/>
    </source>
</evidence>
<evidence type="ECO:0000256" key="5">
    <source>
        <dbReference type="ARBA" id="ARBA00022679"/>
    </source>
</evidence>
<evidence type="ECO:0000256" key="3">
    <source>
        <dbReference type="ARBA" id="ARBA00012401"/>
    </source>
</evidence>
<evidence type="ECO:0000256" key="4">
    <source>
        <dbReference type="ARBA" id="ARBA00022527"/>
    </source>
</evidence>
<feature type="domain" description="Protein kinase" evidence="16">
    <location>
        <begin position="207"/>
        <end position="509"/>
    </location>
</feature>
<evidence type="ECO:0000256" key="7">
    <source>
        <dbReference type="ARBA" id="ARBA00022729"/>
    </source>
</evidence>
<evidence type="ECO:0000256" key="9">
    <source>
        <dbReference type="ARBA" id="ARBA00022777"/>
    </source>
</evidence>
<dbReference type="GO" id="GO:0004675">
    <property type="term" value="F:transmembrane receptor protein serine/threonine kinase activity"/>
    <property type="evidence" value="ECO:0007669"/>
    <property type="project" value="UniProtKB-EC"/>
</dbReference>
<evidence type="ECO:0000256" key="12">
    <source>
        <dbReference type="ARBA" id="ARBA00023136"/>
    </source>
</evidence>
<dbReference type="EMBL" id="CAJNXB010001356">
    <property type="protein sequence ID" value="CAF3159261.1"/>
    <property type="molecule type" value="Genomic_DNA"/>
</dbReference>
<dbReference type="GO" id="GO:0071363">
    <property type="term" value="P:cellular response to growth factor stimulus"/>
    <property type="evidence" value="ECO:0007669"/>
    <property type="project" value="TreeGrafter"/>
</dbReference>
<dbReference type="InterPro" id="IPR008271">
    <property type="entry name" value="Ser/Thr_kinase_AS"/>
</dbReference>
<protein>
    <recommendedName>
        <fullName evidence="3">receptor protein serine/threonine kinase</fullName>
        <ecNumber evidence="3">2.7.11.30</ecNumber>
    </recommendedName>
</protein>
<feature type="signal peptide" evidence="15">
    <location>
        <begin position="1"/>
        <end position="19"/>
    </location>
</feature>
<evidence type="ECO:0000256" key="10">
    <source>
        <dbReference type="ARBA" id="ARBA00022840"/>
    </source>
</evidence>
<evidence type="ECO:0000256" key="1">
    <source>
        <dbReference type="ARBA" id="ARBA00004479"/>
    </source>
</evidence>
<keyword evidence="12 14" id="KW-0472">Membrane</keyword>
<dbReference type="Gene3D" id="2.10.60.10">
    <property type="entry name" value="CD59"/>
    <property type="match status" value="1"/>
</dbReference>
<dbReference type="AlphaFoldDB" id="A0A817PFV1"/>
<dbReference type="GO" id="GO:0005524">
    <property type="term" value="F:ATP binding"/>
    <property type="evidence" value="ECO:0007669"/>
    <property type="project" value="UniProtKB-KW"/>
</dbReference>
<keyword evidence="7 15" id="KW-0732">Signal</keyword>
<dbReference type="InterPro" id="IPR000719">
    <property type="entry name" value="Prot_kinase_dom"/>
</dbReference>
<evidence type="ECO:0000256" key="2">
    <source>
        <dbReference type="ARBA" id="ARBA00009605"/>
    </source>
</evidence>
<proteinExistence type="inferred from homology"/>
<dbReference type="GO" id="GO:0005886">
    <property type="term" value="C:plasma membrane"/>
    <property type="evidence" value="ECO:0007669"/>
    <property type="project" value="TreeGrafter"/>
</dbReference>
<comment type="caution">
    <text evidence="17">The sequence shown here is derived from an EMBL/GenBank/DDBJ whole genome shotgun (WGS) entry which is preliminary data.</text>
</comment>
<dbReference type="Proteomes" id="UP000663825">
    <property type="component" value="Unassembled WGS sequence"/>
</dbReference>
<keyword evidence="4" id="KW-0723">Serine/threonine-protein kinase</keyword>
<dbReference type="InterPro" id="IPR045860">
    <property type="entry name" value="Snake_toxin-like_sf"/>
</dbReference>
<gene>
    <name evidence="17" type="ORF">TIS948_LOCUS10156</name>
</gene>
<reference evidence="17" key="1">
    <citation type="submission" date="2021-02" db="EMBL/GenBank/DDBJ databases">
        <authorList>
            <person name="Nowell W R."/>
        </authorList>
    </citation>
    <scope>NUCLEOTIDE SEQUENCE</scope>
</reference>
<dbReference type="PROSITE" id="PS00108">
    <property type="entry name" value="PROTEIN_KINASE_ST"/>
    <property type="match status" value="1"/>
</dbReference>
<dbReference type="OrthoDB" id="547665at2759"/>
<dbReference type="GO" id="GO:0043235">
    <property type="term" value="C:receptor complex"/>
    <property type="evidence" value="ECO:0007669"/>
    <property type="project" value="TreeGrafter"/>
</dbReference>
<keyword evidence="13" id="KW-0675">Receptor</keyword>
<comment type="similarity">
    <text evidence="2">Belongs to the protein kinase superfamily. TKL Ser/Thr protein kinase family. TGFB receptor subfamily.</text>
</comment>